<gene>
    <name evidence="1" type="ORF">A2812_01905</name>
</gene>
<organism evidence="1 2">
    <name type="scientific">Candidatus Staskawiczbacteria bacterium RIFCSPHIGHO2_01_FULL_36_16</name>
    <dbReference type="NCBI Taxonomy" id="1802200"/>
    <lineage>
        <taxon>Bacteria</taxon>
        <taxon>Candidatus Staskawicziibacteriota</taxon>
    </lineage>
</organism>
<evidence type="ECO:0008006" key="3">
    <source>
        <dbReference type="Google" id="ProtNLM"/>
    </source>
</evidence>
<reference evidence="1 2" key="1">
    <citation type="journal article" date="2016" name="Nat. Commun.">
        <title>Thousands of microbial genomes shed light on interconnected biogeochemical processes in an aquifer system.</title>
        <authorList>
            <person name="Anantharaman K."/>
            <person name="Brown C.T."/>
            <person name="Hug L.A."/>
            <person name="Sharon I."/>
            <person name="Castelle C.J."/>
            <person name="Probst A.J."/>
            <person name="Thomas B.C."/>
            <person name="Singh A."/>
            <person name="Wilkins M.J."/>
            <person name="Karaoz U."/>
            <person name="Brodie E.L."/>
            <person name="Williams K.H."/>
            <person name="Hubbard S.S."/>
            <person name="Banfield J.F."/>
        </authorList>
    </citation>
    <scope>NUCLEOTIDE SEQUENCE [LARGE SCALE GENOMIC DNA]</scope>
</reference>
<evidence type="ECO:0000313" key="2">
    <source>
        <dbReference type="Proteomes" id="UP000177190"/>
    </source>
</evidence>
<proteinExistence type="predicted"/>
<sequence length="60" mass="7032">MADKKEKDKNIRKLTRMGAKGTSIGLTLPVEIIKKLEWKERQKVVVKLRGKEIVIKDWKK</sequence>
<dbReference type="STRING" id="1802200.A2812_01905"/>
<protein>
    <recommendedName>
        <fullName evidence="3">SpoVT-AbrB domain-containing protein</fullName>
    </recommendedName>
</protein>
<dbReference type="InterPro" id="IPR037914">
    <property type="entry name" value="SpoVT-AbrB_sf"/>
</dbReference>
<dbReference type="EMBL" id="MHOM01000016">
    <property type="protein sequence ID" value="OGZ65001.1"/>
    <property type="molecule type" value="Genomic_DNA"/>
</dbReference>
<dbReference type="Proteomes" id="UP000177190">
    <property type="component" value="Unassembled WGS sequence"/>
</dbReference>
<name>A0A1G2HRY4_9BACT</name>
<dbReference type="AlphaFoldDB" id="A0A1G2HRY4"/>
<evidence type="ECO:0000313" key="1">
    <source>
        <dbReference type="EMBL" id="OGZ65001.1"/>
    </source>
</evidence>
<dbReference type="Gene3D" id="2.10.260.10">
    <property type="match status" value="1"/>
</dbReference>
<comment type="caution">
    <text evidence="1">The sequence shown here is derived from an EMBL/GenBank/DDBJ whole genome shotgun (WGS) entry which is preliminary data.</text>
</comment>
<dbReference type="SUPFAM" id="SSF89447">
    <property type="entry name" value="AbrB/MazE/MraZ-like"/>
    <property type="match status" value="1"/>
</dbReference>
<accession>A0A1G2HRY4</accession>